<evidence type="ECO:0000256" key="10">
    <source>
        <dbReference type="ARBA" id="ARBA00023136"/>
    </source>
</evidence>
<feature type="transmembrane region" description="Helical" evidence="13">
    <location>
        <begin position="28"/>
        <end position="46"/>
    </location>
</feature>
<dbReference type="InterPro" id="IPR008333">
    <property type="entry name" value="Cbr1-like_FAD-bd_dom"/>
</dbReference>
<dbReference type="PANTHER" id="PTHR19370:SF185">
    <property type="entry name" value="NADH-CYTOCHROME B5 REDUCTASE"/>
    <property type="match status" value="1"/>
</dbReference>
<dbReference type="InterPro" id="IPR001433">
    <property type="entry name" value="OxRdtase_FAD/NAD-bd"/>
</dbReference>
<evidence type="ECO:0000256" key="12">
    <source>
        <dbReference type="RuleBase" id="RU361226"/>
    </source>
</evidence>
<keyword evidence="7 13" id="KW-1133">Transmembrane helix</keyword>
<evidence type="ECO:0000313" key="15">
    <source>
        <dbReference type="EMBL" id="PHJ19405.1"/>
    </source>
</evidence>
<dbReference type="GO" id="GO:0090524">
    <property type="term" value="F:cytochrome-b5 reductase activity, acting on NADH"/>
    <property type="evidence" value="ECO:0007669"/>
    <property type="project" value="UniProtKB-EC"/>
</dbReference>
<dbReference type="InterPro" id="IPR001709">
    <property type="entry name" value="Flavoprot_Pyr_Nucl_cyt_Rdtase"/>
</dbReference>
<dbReference type="CDD" id="cd06183">
    <property type="entry name" value="cyt_b5_reduct_like"/>
    <property type="match status" value="1"/>
</dbReference>
<dbReference type="PRINTS" id="PR00406">
    <property type="entry name" value="CYTB5RDTASE"/>
</dbReference>
<dbReference type="GO" id="GO:0005741">
    <property type="term" value="C:mitochondrial outer membrane"/>
    <property type="evidence" value="ECO:0007669"/>
    <property type="project" value="UniProtKB-SubCell"/>
</dbReference>
<feature type="binding site" evidence="11">
    <location>
        <position position="170"/>
    </location>
    <ligand>
        <name>FAD</name>
        <dbReference type="ChEBI" id="CHEBI:57692"/>
    </ligand>
</feature>
<dbReference type="FunFam" id="2.40.30.10:FF:000021">
    <property type="entry name" value="NADH-cytochrome b5 reductase"/>
    <property type="match status" value="1"/>
</dbReference>
<dbReference type="PRINTS" id="PR00371">
    <property type="entry name" value="FPNCR"/>
</dbReference>
<feature type="binding site" evidence="11">
    <location>
        <position position="171"/>
    </location>
    <ligand>
        <name>FAD</name>
        <dbReference type="ChEBI" id="CHEBI:57692"/>
    </ligand>
</feature>
<evidence type="ECO:0000256" key="11">
    <source>
        <dbReference type="PIRSR" id="PIRSR601834-1"/>
    </source>
</evidence>
<feature type="binding site" evidence="11">
    <location>
        <position position="138"/>
    </location>
    <ligand>
        <name>FAD</name>
        <dbReference type="ChEBI" id="CHEBI:57692"/>
    </ligand>
</feature>
<feature type="binding site" evidence="11">
    <location>
        <position position="172"/>
    </location>
    <ligand>
        <name>FAD</name>
        <dbReference type="ChEBI" id="CHEBI:57692"/>
    </ligand>
</feature>
<dbReference type="Pfam" id="PF00175">
    <property type="entry name" value="NAD_binding_1"/>
    <property type="match status" value="1"/>
</dbReference>
<name>A0A2C6KSS6_9APIC</name>
<dbReference type="InterPro" id="IPR039261">
    <property type="entry name" value="FNR_nucleotide-bd"/>
</dbReference>
<keyword evidence="5" id="KW-1000">Mitochondrion outer membrane</keyword>
<keyword evidence="16" id="KW-1185">Reference proteome</keyword>
<sequence length="339" mass="37951">MEEMRGEVLPDWKASTTGPGFDTMTQPAVFIGVAVAALVTALFLILNRMRSLKMACSAKSVPPFLDKQRKQMQLVEKLRVSPNTHKFRFRLEHPGQILGLPVGKHLKVFAPAPKPSVQGQWNGVEDGEAQYPEIERKYTPVSGNELKGYVELVVKVYRRGEQKQFPDGGKMSQYLDSLKIGDNVDVMGPCGLIQYLGNGQFLFNRRTVRKKHVGMLAGGTGITPMFQLSCAILRNAGCDTTQVSLLFANRTEEDILLRDELEEMKEAYPDQFRVEFTVDTPSSTWRSYKGFIDTEMIRATMPPPSPDTVILLCGAPPMLASCRRNLLQLGYAKEDILEF</sequence>
<keyword evidence="10 13" id="KW-0472">Membrane</keyword>
<dbReference type="EC" id="1.6.2.2" evidence="12"/>
<keyword evidence="4 13" id="KW-0812">Transmembrane</keyword>
<dbReference type="OrthoDB" id="432685at2759"/>
<dbReference type="SUPFAM" id="SSF52343">
    <property type="entry name" value="Ferredoxin reductase-like, C-terminal NADP-linked domain"/>
    <property type="match status" value="1"/>
</dbReference>
<comment type="catalytic activity">
    <reaction evidence="12">
        <text>2 Fe(III)-[cytochrome b5] + NADH = 2 Fe(II)-[cytochrome b5] + NAD(+) + H(+)</text>
        <dbReference type="Rhea" id="RHEA:46680"/>
        <dbReference type="Rhea" id="RHEA-COMP:10438"/>
        <dbReference type="Rhea" id="RHEA-COMP:10439"/>
        <dbReference type="ChEBI" id="CHEBI:15378"/>
        <dbReference type="ChEBI" id="CHEBI:29033"/>
        <dbReference type="ChEBI" id="CHEBI:29034"/>
        <dbReference type="ChEBI" id="CHEBI:57540"/>
        <dbReference type="ChEBI" id="CHEBI:57945"/>
        <dbReference type="EC" id="1.6.2.2"/>
    </reaction>
</comment>
<dbReference type="SUPFAM" id="SSF63380">
    <property type="entry name" value="Riboflavin synthase domain-like"/>
    <property type="match status" value="1"/>
</dbReference>
<proteinExistence type="inferred from homology"/>
<dbReference type="Pfam" id="PF00970">
    <property type="entry name" value="FAD_binding_6"/>
    <property type="match status" value="1"/>
</dbReference>
<dbReference type="GO" id="GO:0071949">
    <property type="term" value="F:FAD binding"/>
    <property type="evidence" value="ECO:0007669"/>
    <property type="project" value="TreeGrafter"/>
</dbReference>
<evidence type="ECO:0000256" key="7">
    <source>
        <dbReference type="ARBA" id="ARBA00022989"/>
    </source>
</evidence>
<dbReference type="InterPro" id="IPR017938">
    <property type="entry name" value="Riboflavin_synthase-like_b-brl"/>
</dbReference>
<reference evidence="15 16" key="1">
    <citation type="journal article" date="2017" name="Int. J. Parasitol.">
        <title>The genome of the protozoan parasite Cystoisospora suis and a reverse vaccinology approach to identify vaccine candidates.</title>
        <authorList>
            <person name="Palmieri N."/>
            <person name="Shrestha A."/>
            <person name="Ruttkowski B."/>
            <person name="Beck T."/>
            <person name="Vogl C."/>
            <person name="Tomley F."/>
            <person name="Blake D.P."/>
            <person name="Joachim A."/>
        </authorList>
    </citation>
    <scope>NUCLEOTIDE SEQUENCE [LARGE SCALE GENOMIC DNA]</scope>
    <source>
        <strain evidence="15 16">Wien I</strain>
    </source>
</reference>
<evidence type="ECO:0000256" key="4">
    <source>
        <dbReference type="ARBA" id="ARBA00022692"/>
    </source>
</evidence>
<feature type="binding site" evidence="11">
    <location>
        <position position="153"/>
    </location>
    <ligand>
        <name>FAD</name>
        <dbReference type="ChEBI" id="CHEBI:57692"/>
    </ligand>
</feature>
<dbReference type="InterPro" id="IPR001834">
    <property type="entry name" value="CBR-like"/>
</dbReference>
<gene>
    <name evidence="15" type="ORF">CSUI_006761</name>
</gene>
<evidence type="ECO:0000256" key="9">
    <source>
        <dbReference type="ARBA" id="ARBA00023027"/>
    </source>
</evidence>
<dbReference type="RefSeq" id="XP_067921105.1">
    <property type="nucleotide sequence ID" value="XM_068066914.1"/>
</dbReference>
<comment type="caution">
    <text evidence="15">The sequence shown here is derived from an EMBL/GenBank/DDBJ whole genome shotgun (WGS) entry which is preliminary data.</text>
</comment>
<feature type="binding site" evidence="11">
    <location>
        <position position="136"/>
    </location>
    <ligand>
        <name>FAD</name>
        <dbReference type="ChEBI" id="CHEBI:57692"/>
    </ligand>
</feature>
<evidence type="ECO:0000256" key="13">
    <source>
        <dbReference type="SAM" id="Phobius"/>
    </source>
</evidence>
<dbReference type="InterPro" id="IPR017927">
    <property type="entry name" value="FAD-bd_FR_type"/>
</dbReference>
<accession>A0A2C6KSS6</accession>
<comment type="similarity">
    <text evidence="12">Belongs to the flavoprotein pyridine nucleotide cytochrome reductase family.</text>
</comment>
<dbReference type="AlphaFoldDB" id="A0A2C6KSS6"/>
<feature type="binding site" evidence="11">
    <location>
        <position position="155"/>
    </location>
    <ligand>
        <name>FAD</name>
        <dbReference type="ChEBI" id="CHEBI:57692"/>
    </ligand>
</feature>
<evidence type="ECO:0000256" key="8">
    <source>
        <dbReference type="ARBA" id="ARBA00023002"/>
    </source>
</evidence>
<comment type="subcellular location">
    <subcellularLocation>
        <location evidence="2">Mitochondrion outer membrane</location>
    </subcellularLocation>
</comment>
<dbReference type="PROSITE" id="PS51384">
    <property type="entry name" value="FAD_FR"/>
    <property type="match status" value="1"/>
</dbReference>
<keyword evidence="9 12" id="KW-0520">NAD</keyword>
<dbReference type="Proteomes" id="UP000221165">
    <property type="component" value="Unassembled WGS sequence"/>
</dbReference>
<evidence type="ECO:0000313" key="16">
    <source>
        <dbReference type="Proteomes" id="UP000221165"/>
    </source>
</evidence>
<dbReference type="Gene3D" id="3.40.50.80">
    <property type="entry name" value="Nucleotide-binding domain of ferredoxin-NADP reductase (FNR) module"/>
    <property type="match status" value="1"/>
</dbReference>
<dbReference type="PANTHER" id="PTHR19370">
    <property type="entry name" value="NADH-CYTOCHROME B5 REDUCTASE"/>
    <property type="match status" value="1"/>
</dbReference>
<evidence type="ECO:0000256" key="3">
    <source>
        <dbReference type="ARBA" id="ARBA00022630"/>
    </source>
</evidence>
<dbReference type="VEuPathDB" id="ToxoDB:CSUI_006761"/>
<keyword evidence="8 12" id="KW-0560">Oxidoreductase</keyword>
<evidence type="ECO:0000256" key="1">
    <source>
        <dbReference type="ARBA" id="ARBA00001974"/>
    </source>
</evidence>
<keyword evidence="6 11" id="KW-0274">FAD</keyword>
<keyword evidence="5" id="KW-0496">Mitochondrion</keyword>
<evidence type="ECO:0000256" key="2">
    <source>
        <dbReference type="ARBA" id="ARBA00004294"/>
    </source>
</evidence>
<comment type="cofactor">
    <cofactor evidence="1 11 12">
        <name>FAD</name>
        <dbReference type="ChEBI" id="CHEBI:57692"/>
    </cofactor>
</comment>
<dbReference type="GeneID" id="94430125"/>
<dbReference type="FunFam" id="3.40.50.80:FF:000019">
    <property type="entry name" value="NADH-cytochrome b5 reductase"/>
    <property type="match status" value="1"/>
</dbReference>
<dbReference type="EMBL" id="MIGC01003452">
    <property type="protein sequence ID" value="PHJ19405.1"/>
    <property type="molecule type" value="Genomic_DNA"/>
</dbReference>
<dbReference type="Gene3D" id="2.40.30.10">
    <property type="entry name" value="Translation factors"/>
    <property type="match status" value="1"/>
</dbReference>
<protein>
    <recommendedName>
        <fullName evidence="12">NADH-cytochrome b5 reductase</fullName>
        <ecNumber evidence="12">1.6.2.2</ecNumber>
    </recommendedName>
</protein>
<organism evidence="15 16">
    <name type="scientific">Cystoisospora suis</name>
    <dbReference type="NCBI Taxonomy" id="483139"/>
    <lineage>
        <taxon>Eukaryota</taxon>
        <taxon>Sar</taxon>
        <taxon>Alveolata</taxon>
        <taxon>Apicomplexa</taxon>
        <taxon>Conoidasida</taxon>
        <taxon>Coccidia</taxon>
        <taxon>Eucoccidiorida</taxon>
        <taxon>Eimeriorina</taxon>
        <taxon>Sarcocystidae</taxon>
        <taxon>Cystoisospora</taxon>
    </lineage>
</organism>
<evidence type="ECO:0000259" key="14">
    <source>
        <dbReference type="PROSITE" id="PS51384"/>
    </source>
</evidence>
<feature type="domain" description="FAD-binding FR-type" evidence="14">
    <location>
        <begin position="67"/>
        <end position="196"/>
    </location>
</feature>
<evidence type="ECO:0000256" key="5">
    <source>
        <dbReference type="ARBA" id="ARBA00022787"/>
    </source>
</evidence>
<evidence type="ECO:0000256" key="6">
    <source>
        <dbReference type="ARBA" id="ARBA00022827"/>
    </source>
</evidence>
<keyword evidence="3 11" id="KW-0285">Flavoprotein</keyword>
<feature type="binding site" evidence="11">
    <location>
        <position position="223"/>
    </location>
    <ligand>
        <name>FAD</name>
        <dbReference type="ChEBI" id="CHEBI:57692"/>
    </ligand>
</feature>